<dbReference type="PANTHER" id="PTHR22050">
    <property type="entry name" value="RW1 PROTEIN HOMOLOG"/>
    <property type="match status" value="1"/>
</dbReference>
<dbReference type="EMBL" id="HBEV01004775">
    <property type="protein sequence ID" value="CAD8582559.1"/>
    <property type="molecule type" value="Transcribed_RNA"/>
</dbReference>
<evidence type="ECO:0000259" key="4">
    <source>
        <dbReference type="Pfam" id="PF24495"/>
    </source>
</evidence>
<feature type="compositionally biased region" description="Basic and acidic residues" evidence="1">
    <location>
        <begin position="1547"/>
        <end position="1558"/>
    </location>
</feature>
<feature type="compositionally biased region" description="Low complexity" evidence="1">
    <location>
        <begin position="1721"/>
        <end position="1731"/>
    </location>
</feature>
<feature type="region of interest" description="Disordered" evidence="1">
    <location>
        <begin position="49"/>
        <end position="72"/>
    </location>
</feature>
<dbReference type="GO" id="GO:0016020">
    <property type="term" value="C:membrane"/>
    <property type="evidence" value="ECO:0007669"/>
    <property type="project" value="TreeGrafter"/>
</dbReference>
<name>A0A7S0KKN6_MICPS</name>
<sequence>MRGDGRRSRAPWPLLIVLLLFLSWTGPTAQAEKDPDHVAQGELSASAFAPSSVGADGQPAAAPPPKPDPGGRCAEIETYKDRDDFGEILYPPPGLPLGPQWAPSVSIVPTELKFVETPLCQPTTHVIHVYNMDQRETFRILSLTTDAVYMQPVDFRSVEVPPGRGRRLKVAFLPRSLGGSHGSFRLLTSKGSIVISARGVGVESPYKLQPLVGAKVPSGVPFMWRLELFNPHSSTVKLVEALSSDHSISLGPPSAEDLESQAHTFDEEDKALLEKANNSGRGGVRSFPSTIWELPSKSSKVVLSVKLLAAHAGRHEGSIKLVLNRTKGETYHKNDVMERHELHVPVQFDAAHGGVFRSPDQIDFGIATRRLDRLRQTVTLFNSGAEPIRVMDVSLRPTDPSLRVKYTKGYILQPYTEEPVIQLVYSGKLEGVRMGTLLIRTSNSNIPIEVPYRAKIQHGKLSWNEAEMSFLSPATGRKPFPAVSNTVRVLNNFRTPIVFHAVRVVNRPPRSNKNTEHTEAQAQSAQGDEKPSEMAGALSTADNEEVCCFEVKDFTGGQVVSPGHPLAPFTIEYTPQDKNVIFTATLELDTNLTTLEIPIEVHHGQLTCFDADQAEMRAKAAAEAAAMIAAAVVTKDAAGNAPRHSDPAAEDSGDAVPCAVLAEGRKAKVGDDISQMGLIDFGVVGIPAERYRRVAVYNPNPMPLTIKSVESSVRSVSVTRVEVSGSSLKTPISHVAPGALLSTSHQTSHKPPPPPPRCMTAEGKNVACKQEFWSVQHKGGSGAVIIPPLHIATVHVLAAPEREETAPKGALTFYLDNGRQLIAPVAIKALKGTIGVSGMDTPVVELPPTFPGRPILAPLKLRNDFRDVVTVIGSRSTSPTFSLDLFVQKLKPGRDTIAGQVAFDPAHLPRQYAYTSLDRVRRQPEAEKVIDKRRSMFAAMLGADVDDSRTKTKARTLYPDDVDELRRMTDAWRAVTADHGGHADAGAGAFVTQTATVLLKTDAVDPFPIEVRSRLLRPSIFSVVEEEEEPPKKTMDARFQYSTSKSKPKSKGEGQRVLNKDGVVDFGSVQLDRRSPRHRVIATNPLGNQVVCVRIMPFVAAAEKSIAEIEGDVDAATISAANMHVAGEYDPPGATGFVLEGGDISMKRKTGKGKGAAALVSDGRDTACLEPGESVDLGLLSFKPKEVRKYHAHMCVRNNFTTLECATLSGSADAVKVYVAKKPRGTQVVTDVGFRLARIGLGGADLLTQTVHVVNRGSVAVEVAKPYIGAFACGGDGSVGGYTVQPCKPFTLPPGGSKQLTVACLTDKAAQAAKYARGVAGVWTALTMEVSSPDGVKTTLTANLHASDGIVTGAYAAGEMARSGPRSLIAWLATICSGGAACWLFYTNRAALQGAYERRKKAAAAAAAKRQEAVAAAVATAAVATNGKKAKRRGSQDIGSPASPGATKSGSPKSPIVSSSMDTESSSGSSPEKTESVLAKAPEPETSEGLDSASGSSPALSPKMSSSKLRDEKKPADKKSDKEEAEVEKKEAAKSSSKPSSPVSPAGKEKANGTDSKIKSVPAPRTAPTTESGNGKVSPKTTVSPKTSPANSFKQPAEKTSDKAKVIPKPKGGAAPNPFKQPKQQQERLQQEQPATSQALRPEQLPTPNVTFAGKPIRTKASFGNEAGDDWITPPKPAAAASPTYSEQSLLSPTGLAAEATATAAGLSVLSSPYGHDIFASAPSSMQQQQKPPLPPGPPPSMQQQQQPPLPAGPRPPNLRQDGTRGGSATQQPLGGFAAVGLPGLGSIGGGASGYNMWADHFSQLGQAAAKPQLATPDDVRRLSDASGGSFFGGGLASATDGDALEPDGVGGGDGGGWGLWGSSHKPANSDLDDNEWEQKNLDLLNDLELD</sequence>
<dbReference type="InterPro" id="IPR022113">
    <property type="entry name" value="TMEM131L_N"/>
</dbReference>
<feature type="region of interest" description="Disordered" evidence="1">
    <location>
        <begin position="1425"/>
        <end position="1693"/>
    </location>
</feature>
<feature type="region of interest" description="Disordered" evidence="1">
    <location>
        <begin position="508"/>
        <end position="537"/>
    </location>
</feature>
<feature type="domain" description="Transmembrane protein 131-like N-terminal" evidence="3">
    <location>
        <begin position="105"/>
        <end position="188"/>
    </location>
</feature>
<evidence type="ECO:0008006" key="6">
    <source>
        <dbReference type="Google" id="ProtNLM"/>
    </source>
</evidence>
<feature type="compositionally biased region" description="Low complexity" evidence="1">
    <location>
        <begin position="1448"/>
        <end position="1471"/>
    </location>
</feature>
<feature type="compositionally biased region" description="Pro residues" evidence="1">
    <location>
        <begin position="1748"/>
        <end position="1757"/>
    </location>
</feature>
<feature type="domain" description="TMEM131 second Ig-like" evidence="4">
    <location>
        <begin position="205"/>
        <end position="264"/>
    </location>
</feature>
<feature type="region of interest" description="Disordered" evidence="1">
    <location>
        <begin position="1838"/>
        <end position="1876"/>
    </location>
</feature>
<feature type="compositionally biased region" description="Pro residues" evidence="1">
    <location>
        <begin position="1732"/>
        <end position="1741"/>
    </location>
</feature>
<accession>A0A7S0KKN6</accession>
<feature type="region of interest" description="Disordered" evidence="1">
    <location>
        <begin position="1025"/>
        <end position="1058"/>
    </location>
</feature>
<dbReference type="Pfam" id="PF24495">
    <property type="entry name" value="Ig_TMEM131_2"/>
    <property type="match status" value="1"/>
</dbReference>
<dbReference type="InterPro" id="IPR039877">
    <property type="entry name" value="TMEM131-like"/>
</dbReference>
<gene>
    <name evidence="5" type="ORF">MSP1404_LOCUS3634</name>
</gene>
<proteinExistence type="predicted"/>
<keyword evidence="2" id="KW-0732">Signal</keyword>
<feature type="compositionally biased region" description="Polar residues" evidence="1">
    <location>
        <begin position="1567"/>
        <end position="1594"/>
    </location>
</feature>
<reference evidence="5" key="1">
    <citation type="submission" date="2021-01" db="EMBL/GenBank/DDBJ databases">
        <authorList>
            <person name="Corre E."/>
            <person name="Pelletier E."/>
            <person name="Niang G."/>
            <person name="Scheremetjew M."/>
            <person name="Finn R."/>
            <person name="Kale V."/>
            <person name="Holt S."/>
            <person name="Cochrane G."/>
            <person name="Meng A."/>
            <person name="Brown T."/>
            <person name="Cohen L."/>
        </authorList>
    </citation>
    <scope>NUCLEOTIDE SEQUENCE</scope>
    <source>
        <strain evidence="5">CCMP494</strain>
    </source>
</reference>
<feature type="compositionally biased region" description="Low complexity" evidence="1">
    <location>
        <begin position="1534"/>
        <end position="1546"/>
    </location>
</feature>
<dbReference type="InterPro" id="IPR056311">
    <property type="entry name" value="TMEM131_Ig_2"/>
</dbReference>
<evidence type="ECO:0000313" key="5">
    <source>
        <dbReference type="EMBL" id="CAD8582559.1"/>
    </source>
</evidence>
<feature type="compositionally biased region" description="Basic and acidic residues" evidence="1">
    <location>
        <begin position="1596"/>
        <end position="1605"/>
    </location>
</feature>
<feature type="compositionally biased region" description="Basic and acidic residues" evidence="1">
    <location>
        <begin position="1508"/>
        <end position="1533"/>
    </location>
</feature>
<dbReference type="Pfam" id="PF12371">
    <property type="entry name" value="TMEM131_like_N"/>
    <property type="match status" value="1"/>
</dbReference>
<feature type="chain" id="PRO_5031504400" description="Transmembrane protein 131-like N-terminal domain-containing protein" evidence="2">
    <location>
        <begin position="32"/>
        <end position="1891"/>
    </location>
</feature>
<evidence type="ECO:0000259" key="3">
    <source>
        <dbReference type="Pfam" id="PF12371"/>
    </source>
</evidence>
<feature type="compositionally biased region" description="Low complexity" evidence="1">
    <location>
        <begin position="1494"/>
        <end position="1507"/>
    </location>
</feature>
<evidence type="ECO:0000256" key="2">
    <source>
        <dbReference type="SAM" id="SignalP"/>
    </source>
</evidence>
<organism evidence="5">
    <name type="scientific">Micromonas pusilla</name>
    <name type="common">Picoplanktonic green alga</name>
    <name type="synonym">Chromulina pusilla</name>
    <dbReference type="NCBI Taxonomy" id="38833"/>
    <lineage>
        <taxon>Eukaryota</taxon>
        <taxon>Viridiplantae</taxon>
        <taxon>Chlorophyta</taxon>
        <taxon>Mamiellophyceae</taxon>
        <taxon>Mamiellales</taxon>
        <taxon>Mamiellaceae</taxon>
        <taxon>Micromonas</taxon>
    </lineage>
</organism>
<protein>
    <recommendedName>
        <fullName evidence="6">Transmembrane protein 131-like N-terminal domain-containing protein</fullName>
    </recommendedName>
</protein>
<feature type="compositionally biased region" description="Gly residues" evidence="1">
    <location>
        <begin position="1849"/>
        <end position="1860"/>
    </location>
</feature>
<evidence type="ECO:0000256" key="1">
    <source>
        <dbReference type="SAM" id="MobiDB-lite"/>
    </source>
</evidence>
<feature type="region of interest" description="Disordered" evidence="1">
    <location>
        <begin position="1713"/>
        <end position="1783"/>
    </location>
</feature>
<dbReference type="PANTHER" id="PTHR22050:SF0">
    <property type="entry name" value="TRANSMEMBRANE PROTEIN 131 HOMOLOG"/>
    <property type="match status" value="1"/>
</dbReference>
<feature type="signal peptide" evidence="2">
    <location>
        <begin position="1"/>
        <end position="31"/>
    </location>
</feature>